<evidence type="ECO:0000256" key="1">
    <source>
        <dbReference type="ARBA" id="ARBA00023242"/>
    </source>
</evidence>
<dbReference type="OrthoDB" id="271595at2759"/>
<dbReference type="SMART" id="SM00066">
    <property type="entry name" value="GAL4"/>
    <property type="match status" value="1"/>
</dbReference>
<dbReference type="GeneID" id="33558589"/>
<feature type="region of interest" description="Disordered" evidence="2">
    <location>
        <begin position="55"/>
        <end position="82"/>
    </location>
</feature>
<dbReference type="CDD" id="cd00067">
    <property type="entry name" value="GAL4"/>
    <property type="match status" value="1"/>
</dbReference>
<sequence length="534" mass="58233">MTKACDACYIRRTKCSGSQPCRCCTISDLNCTYERRHKKRGPQGKNVAQIRATLGSGASSSPSTSPSNSTEPSRLLQQAASSEQPSLLDWNEDTFLFEPATALVSDIFTVLPGGEGLDGGLFQIEPHHPPIPSFASSTSLSDPSIIQPQHAGASQLLLLEDYLSNALQRFLIHIFPLYPVIDAEEVQKRFVDQVHLHDKQFAALVLSISALAALLPAADMAKTLAARNKANSLVDMAIGLHNTADLGDRPTLDCITTSMMLSSSALILKGPTVAYIRHREAISLAEVLNLTEPQAYENFDEPNKERALRIYWALAIAERSNSLIMSRPITFRSALTCLPLGFPIQSGLSLALRPTARLYELMEPSLIDCIIGKCYPQTCGLSTQLALSAHRSLADVSVEGCVSEVQVADTLLSAQWMHVKIWQACVTHSLLNFRASQPELRIEYPIDCLSATVAATQKISRRAICGNGHVMGLKLKVIAEAAEATLKLPEPPKLSAQFSSVDMVERSILTLKCLATEVASLQWFRWHESSAIPS</sequence>
<comment type="caution">
    <text evidence="4">The sequence shown here is derived from an EMBL/GenBank/DDBJ whole genome shotgun (WGS) entry which is preliminary data.</text>
</comment>
<name>A0A1Y1U9T5_9TREE</name>
<dbReference type="Gene3D" id="4.10.240.10">
    <property type="entry name" value="Zn(2)-C6 fungal-type DNA-binding domain"/>
    <property type="match status" value="1"/>
</dbReference>
<dbReference type="Pfam" id="PF00172">
    <property type="entry name" value="Zn_clus"/>
    <property type="match status" value="1"/>
</dbReference>
<dbReference type="AlphaFoldDB" id="A0A1Y1U9T5"/>
<keyword evidence="5" id="KW-1185">Reference proteome</keyword>
<keyword evidence="1" id="KW-0539">Nucleus</keyword>
<evidence type="ECO:0000256" key="2">
    <source>
        <dbReference type="SAM" id="MobiDB-lite"/>
    </source>
</evidence>
<dbReference type="GO" id="GO:0008270">
    <property type="term" value="F:zinc ion binding"/>
    <property type="evidence" value="ECO:0007669"/>
    <property type="project" value="InterPro"/>
</dbReference>
<feature type="compositionally biased region" description="Low complexity" evidence="2">
    <location>
        <begin position="59"/>
        <end position="73"/>
    </location>
</feature>
<evidence type="ECO:0000313" key="4">
    <source>
        <dbReference type="EMBL" id="ORX34801.1"/>
    </source>
</evidence>
<dbReference type="PROSITE" id="PS50048">
    <property type="entry name" value="ZN2_CY6_FUNGAL_2"/>
    <property type="match status" value="1"/>
</dbReference>
<dbReference type="STRING" id="4999.A0A1Y1U9T5"/>
<dbReference type="EMBL" id="NBSH01000013">
    <property type="protein sequence ID" value="ORX34801.1"/>
    <property type="molecule type" value="Genomic_DNA"/>
</dbReference>
<dbReference type="CDD" id="cd12148">
    <property type="entry name" value="fungal_TF_MHR"/>
    <property type="match status" value="1"/>
</dbReference>
<dbReference type="GO" id="GO:0000981">
    <property type="term" value="F:DNA-binding transcription factor activity, RNA polymerase II-specific"/>
    <property type="evidence" value="ECO:0007669"/>
    <property type="project" value="InterPro"/>
</dbReference>
<dbReference type="RefSeq" id="XP_021869043.1">
    <property type="nucleotide sequence ID" value="XM_022016780.1"/>
</dbReference>
<evidence type="ECO:0000259" key="3">
    <source>
        <dbReference type="PROSITE" id="PS50048"/>
    </source>
</evidence>
<organism evidence="4 5">
    <name type="scientific">Kockovaella imperatae</name>
    <dbReference type="NCBI Taxonomy" id="4999"/>
    <lineage>
        <taxon>Eukaryota</taxon>
        <taxon>Fungi</taxon>
        <taxon>Dikarya</taxon>
        <taxon>Basidiomycota</taxon>
        <taxon>Agaricomycotina</taxon>
        <taxon>Tremellomycetes</taxon>
        <taxon>Tremellales</taxon>
        <taxon>Cuniculitremaceae</taxon>
        <taxon>Kockovaella</taxon>
    </lineage>
</organism>
<proteinExistence type="predicted"/>
<evidence type="ECO:0000313" key="5">
    <source>
        <dbReference type="Proteomes" id="UP000193218"/>
    </source>
</evidence>
<gene>
    <name evidence="4" type="ORF">BD324DRAFT_635076</name>
</gene>
<dbReference type="Proteomes" id="UP000193218">
    <property type="component" value="Unassembled WGS sequence"/>
</dbReference>
<dbReference type="InParanoid" id="A0A1Y1U9T5"/>
<reference evidence="4 5" key="1">
    <citation type="submission" date="2017-03" db="EMBL/GenBank/DDBJ databases">
        <title>Widespread Adenine N6-methylation of Active Genes in Fungi.</title>
        <authorList>
            <consortium name="DOE Joint Genome Institute"/>
            <person name="Mondo S.J."/>
            <person name="Dannebaum R.O."/>
            <person name="Kuo R.C."/>
            <person name="Louie K.B."/>
            <person name="Bewick A.J."/>
            <person name="Labutti K."/>
            <person name="Haridas S."/>
            <person name="Kuo A."/>
            <person name="Salamov A."/>
            <person name="Ahrendt S.R."/>
            <person name="Lau R."/>
            <person name="Bowen B.P."/>
            <person name="Lipzen A."/>
            <person name="Sullivan W."/>
            <person name="Andreopoulos W.B."/>
            <person name="Clum A."/>
            <person name="Lindquist E."/>
            <person name="Daum C."/>
            <person name="Northen T.R."/>
            <person name="Ramamoorthy G."/>
            <person name="Schmitz R.J."/>
            <person name="Gryganskyi A."/>
            <person name="Culley D."/>
            <person name="Magnuson J."/>
            <person name="James T.Y."/>
            <person name="O'Malley M.A."/>
            <person name="Stajich J.E."/>
            <person name="Spatafora J.W."/>
            <person name="Visel A."/>
            <person name="Grigoriev I.V."/>
        </authorList>
    </citation>
    <scope>NUCLEOTIDE SEQUENCE [LARGE SCALE GENOMIC DNA]</scope>
    <source>
        <strain evidence="4 5">NRRL Y-17943</strain>
    </source>
</reference>
<dbReference type="PANTHER" id="PTHR31668">
    <property type="entry name" value="GLUCOSE TRANSPORT TRANSCRIPTION REGULATOR RGT1-RELATED-RELATED"/>
    <property type="match status" value="1"/>
</dbReference>
<dbReference type="InterPro" id="IPR001138">
    <property type="entry name" value="Zn2Cys6_DnaBD"/>
</dbReference>
<dbReference type="InterPro" id="IPR050797">
    <property type="entry name" value="Carb_Metab_Trans_Reg"/>
</dbReference>
<accession>A0A1Y1U9T5</accession>
<dbReference type="InterPro" id="IPR036864">
    <property type="entry name" value="Zn2-C6_fun-type_DNA-bd_sf"/>
</dbReference>
<protein>
    <recommendedName>
        <fullName evidence="3">Zn(2)-C6 fungal-type domain-containing protein</fullName>
    </recommendedName>
</protein>
<dbReference type="PANTHER" id="PTHR31668:SF30">
    <property type="entry name" value="ZN(II)2CYS6 TRANSCRIPTION FACTOR (EUROFUNG)"/>
    <property type="match status" value="1"/>
</dbReference>
<dbReference type="SUPFAM" id="SSF57701">
    <property type="entry name" value="Zn2/Cys6 DNA-binding domain"/>
    <property type="match status" value="1"/>
</dbReference>
<feature type="domain" description="Zn(2)-C6 fungal-type" evidence="3">
    <location>
        <begin position="4"/>
        <end position="33"/>
    </location>
</feature>